<organism evidence="1 2">
    <name type="scientific">Actinacidiphila guanduensis</name>
    <dbReference type="NCBI Taxonomy" id="310781"/>
    <lineage>
        <taxon>Bacteria</taxon>
        <taxon>Bacillati</taxon>
        <taxon>Actinomycetota</taxon>
        <taxon>Actinomycetes</taxon>
        <taxon>Kitasatosporales</taxon>
        <taxon>Streptomycetaceae</taxon>
        <taxon>Actinacidiphila</taxon>
    </lineage>
</organism>
<proteinExistence type="predicted"/>
<dbReference type="RefSeq" id="WP_093788701.1">
    <property type="nucleotide sequence ID" value="NZ_FNIE01000028.1"/>
</dbReference>
<evidence type="ECO:0000313" key="1">
    <source>
        <dbReference type="EMBL" id="SDP40979.1"/>
    </source>
</evidence>
<reference evidence="1 2" key="1">
    <citation type="submission" date="2016-10" db="EMBL/GenBank/DDBJ databases">
        <authorList>
            <person name="de Groot N.N."/>
        </authorList>
    </citation>
    <scope>NUCLEOTIDE SEQUENCE [LARGE SCALE GENOMIC DNA]</scope>
    <source>
        <strain evidence="1 2">CGMCC 4.2022</strain>
    </source>
</reference>
<evidence type="ECO:0000313" key="2">
    <source>
        <dbReference type="Proteomes" id="UP000199341"/>
    </source>
</evidence>
<accession>A0A1H0SHH6</accession>
<dbReference type="EMBL" id="FNIE01000028">
    <property type="protein sequence ID" value="SDP40979.1"/>
    <property type="molecule type" value="Genomic_DNA"/>
</dbReference>
<dbReference type="AlphaFoldDB" id="A0A1H0SHH6"/>
<dbReference type="Proteomes" id="UP000199341">
    <property type="component" value="Unassembled WGS sequence"/>
</dbReference>
<sequence>MTTDRTELSRPELADLLTGAAHSIAGVLTAEYPTPAARSYLHPVLGALAAGPVVVDELTGRLEGFLEEPLPSTPAGLFTLASYASALGWLTESLAELTDTVDRICTQVGIPDASPDPALAPLLPPEDGTAETAQSGFGFSVLELAAIRAAAESAGLTSSEYVDVLSQSLLAAARITDACMEIASGLAEDAAYVLAEAGGHLRIGEGPDSLPTLVRTLLTRMEAAR</sequence>
<keyword evidence="2" id="KW-1185">Reference proteome</keyword>
<name>A0A1H0SHH6_9ACTN</name>
<protein>
    <submittedName>
        <fullName evidence="1">Uncharacterized protein</fullName>
    </submittedName>
</protein>
<dbReference type="STRING" id="310781.SAMN05216259_12820"/>
<dbReference type="OrthoDB" id="4281888at2"/>
<gene>
    <name evidence="1" type="ORF">SAMN05216259_12820</name>
</gene>